<proteinExistence type="inferred from homology"/>
<accession>A0AAV2GP61</accession>
<name>A0AAV2GP61_9ROSI</name>
<evidence type="ECO:0000256" key="1">
    <source>
        <dbReference type="ARBA" id="ARBA00010733"/>
    </source>
</evidence>
<evidence type="ECO:0000313" key="5">
    <source>
        <dbReference type="Proteomes" id="UP001497516"/>
    </source>
</evidence>
<evidence type="ECO:0000256" key="2">
    <source>
        <dbReference type="ARBA" id="ARBA00022737"/>
    </source>
</evidence>
<dbReference type="InterPro" id="IPR007011">
    <property type="entry name" value="LEA_SMP_dom"/>
</dbReference>
<dbReference type="InterPro" id="IPR042971">
    <property type="entry name" value="LEA_SMP"/>
</dbReference>
<keyword evidence="5" id="KW-1185">Reference proteome</keyword>
<protein>
    <recommendedName>
        <fullName evidence="3">SMP domain-containing protein</fullName>
    </recommendedName>
</protein>
<feature type="domain" description="SMP" evidence="3">
    <location>
        <begin position="70"/>
        <end position="93"/>
    </location>
</feature>
<dbReference type="Pfam" id="PF04927">
    <property type="entry name" value="SMP"/>
    <property type="match status" value="1"/>
</dbReference>
<comment type="similarity">
    <text evidence="1">Belongs to the LEA type SMP family.</text>
</comment>
<organism evidence="4 5">
    <name type="scientific">Linum trigynum</name>
    <dbReference type="NCBI Taxonomy" id="586398"/>
    <lineage>
        <taxon>Eukaryota</taxon>
        <taxon>Viridiplantae</taxon>
        <taxon>Streptophyta</taxon>
        <taxon>Embryophyta</taxon>
        <taxon>Tracheophyta</taxon>
        <taxon>Spermatophyta</taxon>
        <taxon>Magnoliopsida</taxon>
        <taxon>eudicotyledons</taxon>
        <taxon>Gunneridae</taxon>
        <taxon>Pentapetalae</taxon>
        <taxon>rosids</taxon>
        <taxon>fabids</taxon>
        <taxon>Malpighiales</taxon>
        <taxon>Linaceae</taxon>
        <taxon>Linum</taxon>
    </lineage>
</organism>
<dbReference type="PANTHER" id="PTHR31174">
    <property type="entry name" value="SEED MATURATION FAMILY PROTEIN"/>
    <property type="match status" value="1"/>
</dbReference>
<evidence type="ECO:0000313" key="4">
    <source>
        <dbReference type="EMBL" id="CAL1411130.1"/>
    </source>
</evidence>
<evidence type="ECO:0000259" key="3">
    <source>
        <dbReference type="Pfam" id="PF04927"/>
    </source>
</evidence>
<dbReference type="EMBL" id="OZ034822">
    <property type="protein sequence ID" value="CAL1411130.1"/>
    <property type="molecule type" value="Genomic_DNA"/>
</dbReference>
<sequence>MEFVAAINYGIGIVHRNQVTDSVREGEVSVTATNVSGTRVVTDIVVGQYVDTTGGVSLQAAASGGGGNGITVGEALEAAALSVGDKPVDQADAVQQLGIRIN</sequence>
<dbReference type="Proteomes" id="UP001497516">
    <property type="component" value="Chromosome 9"/>
</dbReference>
<keyword evidence="2" id="KW-0677">Repeat</keyword>
<reference evidence="4 5" key="1">
    <citation type="submission" date="2024-04" db="EMBL/GenBank/DDBJ databases">
        <authorList>
            <person name="Fracassetti M."/>
        </authorList>
    </citation>
    <scope>NUCLEOTIDE SEQUENCE [LARGE SCALE GENOMIC DNA]</scope>
</reference>
<dbReference type="PANTHER" id="PTHR31174:SF31">
    <property type="entry name" value="LATE EMBRYOGENESIS ABUNDANT PROTEIN 3"/>
    <property type="match status" value="1"/>
</dbReference>
<gene>
    <name evidence="4" type="ORF">LTRI10_LOCUS50505</name>
</gene>
<dbReference type="AlphaFoldDB" id="A0AAV2GP61"/>